<reference evidence="1" key="1">
    <citation type="journal article" date="2023" name="Mol. Ecol. Resour.">
        <title>Chromosome-level genome assembly of a triploid poplar Populus alba 'Berolinensis'.</title>
        <authorList>
            <person name="Chen S."/>
            <person name="Yu Y."/>
            <person name="Wang X."/>
            <person name="Wang S."/>
            <person name="Zhang T."/>
            <person name="Zhou Y."/>
            <person name="He R."/>
            <person name="Meng N."/>
            <person name="Wang Y."/>
            <person name="Liu W."/>
            <person name="Liu Z."/>
            <person name="Liu J."/>
            <person name="Guo Q."/>
            <person name="Huang H."/>
            <person name="Sederoff R.R."/>
            <person name="Wang G."/>
            <person name="Qu G."/>
            <person name="Chen S."/>
        </authorList>
    </citation>
    <scope>NUCLEOTIDE SEQUENCE</scope>
    <source>
        <strain evidence="1">SC-2020</strain>
    </source>
</reference>
<evidence type="ECO:0000313" key="2">
    <source>
        <dbReference type="Proteomes" id="UP001164929"/>
    </source>
</evidence>
<name>A0AAD6W3G9_9ROSI</name>
<evidence type="ECO:0000313" key="1">
    <source>
        <dbReference type="EMBL" id="KAJ6997787.1"/>
    </source>
</evidence>
<proteinExistence type="predicted"/>
<sequence length="211" mass="23125">MAPVCLCLKEGSRGATRQIMGNGYNHHFHNQNLHLQHKSTFLPMLCSGATIKDVTLPKWEYRSMSISSTDPLSPEIGCMGQVKINSKIVGFPTSNKLTVTTKNNNNVKYSKLKRIFSGKNLSGTTASITSSAAHRRREVMVNGARGPKIDDSKENAVSVSIENMDPPLPVIKKVQQPADGREASSLWKRRSGGLALKNLQLNRNNLAPTTV</sequence>
<protein>
    <submittedName>
        <fullName evidence="1">Uncharacterized protein</fullName>
    </submittedName>
</protein>
<dbReference type="EMBL" id="JAQIZT010000005">
    <property type="protein sequence ID" value="KAJ6997787.1"/>
    <property type="molecule type" value="Genomic_DNA"/>
</dbReference>
<dbReference type="PANTHER" id="PTHR36323:SF1">
    <property type="entry name" value="MYOTUBULARIN-LIKE PROTEIN"/>
    <property type="match status" value="1"/>
</dbReference>
<comment type="caution">
    <text evidence="1">The sequence shown here is derived from an EMBL/GenBank/DDBJ whole genome shotgun (WGS) entry which is preliminary data.</text>
</comment>
<accession>A0AAD6W3G9</accession>
<keyword evidence="2" id="KW-1185">Reference proteome</keyword>
<dbReference type="Proteomes" id="UP001164929">
    <property type="component" value="Chromosome 5"/>
</dbReference>
<organism evidence="1 2">
    <name type="scientific">Populus alba x Populus x berolinensis</name>
    <dbReference type="NCBI Taxonomy" id="444605"/>
    <lineage>
        <taxon>Eukaryota</taxon>
        <taxon>Viridiplantae</taxon>
        <taxon>Streptophyta</taxon>
        <taxon>Embryophyta</taxon>
        <taxon>Tracheophyta</taxon>
        <taxon>Spermatophyta</taxon>
        <taxon>Magnoliopsida</taxon>
        <taxon>eudicotyledons</taxon>
        <taxon>Gunneridae</taxon>
        <taxon>Pentapetalae</taxon>
        <taxon>rosids</taxon>
        <taxon>fabids</taxon>
        <taxon>Malpighiales</taxon>
        <taxon>Salicaceae</taxon>
        <taxon>Saliceae</taxon>
        <taxon>Populus</taxon>
    </lineage>
</organism>
<gene>
    <name evidence="1" type="ORF">NC653_014121</name>
</gene>
<dbReference type="PANTHER" id="PTHR36323">
    <property type="entry name" value="MYOTUBULARIN-LIKE PROTEIN"/>
    <property type="match status" value="1"/>
</dbReference>
<dbReference type="AlphaFoldDB" id="A0AAD6W3G9"/>